<evidence type="ECO:0000313" key="1">
    <source>
        <dbReference type="EMBL" id="VBB69044.1"/>
    </source>
</evidence>
<name>A0A484H687_9ZZZZ</name>
<protein>
    <submittedName>
        <fullName evidence="1">Uncharacterized protein</fullName>
    </submittedName>
</protein>
<dbReference type="AlphaFoldDB" id="A0A484H687"/>
<dbReference type="EMBL" id="LR026963">
    <property type="protein sequence ID" value="VBB69044.1"/>
    <property type="molecule type" value="Genomic_DNA"/>
</dbReference>
<proteinExistence type="predicted"/>
<reference evidence="1" key="1">
    <citation type="submission" date="2018-10" db="EMBL/GenBank/DDBJ databases">
        <authorList>
            <person name="Gruber-Vodicka H."/>
            <person name="Jaeckle O."/>
        </authorList>
    </citation>
    <scope>NUCLEOTIDE SEQUENCE</scope>
</reference>
<accession>A0A484H687</accession>
<sequence length="113" mass="13236">MRKVIYYCGGTVVDFNVEEAHYEDFLRSLRNEKYNNDKELNRARWVLAAYVRRDTNEIPGPLEQIAACYVWHYFNTHVMDDHRIDGDIMIVDLDGTGATIEYTAAQDVQLEQM</sequence>
<organism evidence="1">
    <name type="scientific">invertebrate metagenome</name>
    <dbReference type="NCBI Taxonomy" id="1711999"/>
    <lineage>
        <taxon>unclassified sequences</taxon>
        <taxon>metagenomes</taxon>
        <taxon>organismal metagenomes</taxon>
    </lineage>
</organism>
<gene>
    <name evidence="1" type="ORF">RIEGSTA812A_PEG_517</name>
</gene>